<dbReference type="OrthoDB" id="9815497at2"/>
<dbReference type="InterPro" id="IPR027051">
    <property type="entry name" value="XdhC_Rossmann_dom"/>
</dbReference>
<evidence type="ECO:0000313" key="4">
    <source>
        <dbReference type="Proteomes" id="UP000242757"/>
    </source>
</evidence>
<dbReference type="Proteomes" id="UP000242757">
    <property type="component" value="Unassembled WGS sequence"/>
</dbReference>
<gene>
    <name evidence="3" type="ORF">B6S08_16735</name>
</gene>
<dbReference type="Gene3D" id="3.40.50.720">
    <property type="entry name" value="NAD(P)-binding Rossmann-like Domain"/>
    <property type="match status" value="1"/>
</dbReference>
<dbReference type="Pfam" id="PF13478">
    <property type="entry name" value="XdhC_C"/>
    <property type="match status" value="1"/>
</dbReference>
<dbReference type="RefSeq" id="WP_094201956.1">
    <property type="nucleotide sequence ID" value="NZ_NBIM01000009.1"/>
</dbReference>
<dbReference type="AlphaFoldDB" id="A0A233RAZ2"/>
<keyword evidence="4" id="KW-1185">Reference proteome</keyword>
<dbReference type="EMBL" id="NBIM01000009">
    <property type="protein sequence ID" value="OXY80557.1"/>
    <property type="molecule type" value="Genomic_DNA"/>
</dbReference>
<dbReference type="InterPro" id="IPR052698">
    <property type="entry name" value="MoCofactor_Util/Proc"/>
</dbReference>
<evidence type="ECO:0000259" key="1">
    <source>
        <dbReference type="Pfam" id="PF02625"/>
    </source>
</evidence>
<organism evidence="3 4">
    <name type="scientific">Oceanimonas doudoroffii</name>
    <dbReference type="NCBI Taxonomy" id="84158"/>
    <lineage>
        <taxon>Bacteria</taxon>
        <taxon>Pseudomonadati</taxon>
        <taxon>Pseudomonadota</taxon>
        <taxon>Gammaproteobacteria</taxon>
        <taxon>Aeromonadales</taxon>
        <taxon>Aeromonadaceae</taxon>
        <taxon>Oceanimonas</taxon>
    </lineage>
</organism>
<reference evidence="3 4" key="1">
    <citation type="submission" date="2017-08" db="EMBL/GenBank/DDBJ databases">
        <title>A Genome Sequence of Oceanimonas doudoroffii ATCC 27123T.</title>
        <authorList>
            <person name="Brennan M.A."/>
            <person name="Maclea K.S."/>
            <person name="Mcclelland W.D."/>
            <person name="Trachtenberg A.M."/>
        </authorList>
    </citation>
    <scope>NUCLEOTIDE SEQUENCE [LARGE SCALE GENOMIC DNA]</scope>
    <source>
        <strain evidence="3 4">ATCC 27123</strain>
    </source>
</reference>
<evidence type="ECO:0000313" key="3">
    <source>
        <dbReference type="EMBL" id="OXY80557.1"/>
    </source>
</evidence>
<dbReference type="PANTHER" id="PTHR30388">
    <property type="entry name" value="ALDEHYDE OXIDOREDUCTASE MOLYBDENUM COFACTOR ASSEMBLY PROTEIN"/>
    <property type="match status" value="1"/>
</dbReference>
<sequence length="338" mass="36753">MSNQLSTLLAQWYSQRSQAEWVLGTVYQTEGSSYRKAGAMMLFSSLGQQLGMLSGGCLESDIQLHARKVMQTGSAMTLRYDGNDEDDLSFQLGIGCGGVVYVLLQPVTAANDYLGLEQVHQALSARQRGVYYQRIPETNGRVEGRFLLSEAVSSNSFHIKGRLIRDGDEQWLETPIVPEPHLLIVGGGLDARSVSAMAHTLGWRVSIWDPRPANARAEFFMSAHEILRVPADTLTHFVSARRVDAAVLMAHNISLDGAALRALHQTPLRYLAMLGPRHRRDQVLEWAGLSIDDINIPLAGPVGLDIGGELPESIALAMLAECHAVLAGGSARSLSGVL</sequence>
<comment type="caution">
    <text evidence="3">The sequence shown here is derived from an EMBL/GenBank/DDBJ whole genome shotgun (WGS) entry which is preliminary data.</text>
</comment>
<evidence type="ECO:0000259" key="2">
    <source>
        <dbReference type="Pfam" id="PF13478"/>
    </source>
</evidence>
<protein>
    <submittedName>
        <fullName evidence="3">Isoquinoline 1-oxidoreductase</fullName>
    </submittedName>
</protein>
<dbReference type="PANTHER" id="PTHR30388:SF4">
    <property type="entry name" value="MOLYBDENUM COFACTOR INSERTION CHAPERONE PAOD"/>
    <property type="match status" value="1"/>
</dbReference>
<proteinExistence type="predicted"/>
<accession>A0A233RAZ2</accession>
<feature type="domain" description="XdhC- CoxI" evidence="1">
    <location>
        <begin position="16"/>
        <end position="81"/>
    </location>
</feature>
<name>A0A233RAZ2_9GAMM</name>
<feature type="domain" description="XdhC Rossmann" evidence="2">
    <location>
        <begin position="182"/>
        <end position="322"/>
    </location>
</feature>
<dbReference type="InterPro" id="IPR003777">
    <property type="entry name" value="XdhC_CoxI"/>
</dbReference>
<dbReference type="Pfam" id="PF02625">
    <property type="entry name" value="XdhC_CoxI"/>
    <property type="match status" value="1"/>
</dbReference>